<feature type="region of interest" description="Disordered" evidence="5">
    <location>
        <begin position="297"/>
        <end position="318"/>
    </location>
</feature>
<dbReference type="InterPro" id="IPR043137">
    <property type="entry name" value="GGT_ssub_C"/>
</dbReference>
<keyword evidence="4" id="KW-0865">Zymogen</keyword>
<evidence type="ECO:0000256" key="4">
    <source>
        <dbReference type="ARBA" id="ARBA00023145"/>
    </source>
</evidence>
<keyword evidence="2 6" id="KW-0808">Transferase</keyword>
<accession>A0AAW5QXV9</accession>
<dbReference type="EC" id="2.3.2.2" evidence="6"/>
<dbReference type="PANTHER" id="PTHR43199:SF1">
    <property type="entry name" value="GLUTATHIONE HYDROLASE PROENZYME"/>
    <property type="match status" value="1"/>
</dbReference>
<dbReference type="Proteomes" id="UP001320898">
    <property type="component" value="Unassembled WGS sequence"/>
</dbReference>
<evidence type="ECO:0000313" key="6">
    <source>
        <dbReference type="EMBL" id="MCT8971992.1"/>
    </source>
</evidence>
<dbReference type="EMBL" id="JALIDZ010000004">
    <property type="protein sequence ID" value="MCT8971992.1"/>
    <property type="molecule type" value="Genomic_DNA"/>
</dbReference>
<dbReference type="InterPro" id="IPR029055">
    <property type="entry name" value="Ntn_hydrolases_N"/>
</dbReference>
<dbReference type="Pfam" id="PF01019">
    <property type="entry name" value="G_glu_transpept"/>
    <property type="match status" value="2"/>
</dbReference>
<dbReference type="RefSeq" id="WP_261615573.1">
    <property type="nucleotide sequence ID" value="NZ_JALIDZ010000004.1"/>
</dbReference>
<name>A0AAW5QXV9_9HYPH</name>
<evidence type="ECO:0000313" key="7">
    <source>
        <dbReference type="Proteomes" id="UP001320898"/>
    </source>
</evidence>
<gene>
    <name evidence="6" type="ORF">MUB46_09015</name>
</gene>
<dbReference type="PRINTS" id="PR01210">
    <property type="entry name" value="GGTRANSPTASE"/>
</dbReference>
<dbReference type="Gene3D" id="3.60.20.40">
    <property type="match status" value="1"/>
</dbReference>
<dbReference type="InterPro" id="IPR051792">
    <property type="entry name" value="GGT_bact"/>
</dbReference>
<sequence length="497" mass="51743">MSPPRGAVAAGHPRTAEAAADVLAEGGNAFDAAIAALWMACVCEPVLASPGGGGFLTAQADGRTRVFDFFTAAPSRALPQDEIEFAEVTVDFGTATQVFHIGAGASATPGFVPGVFAVHEQLGSLPMRRLTEPAVVAAREGVRVMPLQAYVFDIVGPIYRWTDAAAALFAPDGTLPQDGATFANPALAEAIDAIGREGLRIATEGEIAAAMAEVSTAHGGHLTHADIAGFAVELRAPIEAAIGSGSGDWTVSLNPPPALGGALVAAMLRTLDPHDAGDPMARARAIDTVDRFWREAPTDPGRLIGTEAPRPAQAATRGTTHVSVIDADGNAAAATVSNGEGNSRLVRDCGFMLNNMLGEEDLNPGGFHRWAPGQRLGSMMTPGIAARRDGSVVAFGSGGSNRIRTAILQALLNRCSAGMPLQDAVDAPRLHLERGHLDFEDFLAEADRARLIGAFPDHRAWPERNLYFGGVHAVERTAKGGFEAAGDPRRGGARRIV</sequence>
<comment type="similarity">
    <text evidence="1">Belongs to the gamma-glutamyltransferase family.</text>
</comment>
<keyword evidence="6" id="KW-0012">Acyltransferase</keyword>
<dbReference type="SUPFAM" id="SSF56235">
    <property type="entry name" value="N-terminal nucleophile aminohydrolases (Ntn hydrolases)"/>
    <property type="match status" value="1"/>
</dbReference>
<dbReference type="GO" id="GO:0016787">
    <property type="term" value="F:hydrolase activity"/>
    <property type="evidence" value="ECO:0007669"/>
    <property type="project" value="UniProtKB-KW"/>
</dbReference>
<organism evidence="6 7">
    <name type="scientific">Microbaculum marinisediminis</name>
    <dbReference type="NCBI Taxonomy" id="2931392"/>
    <lineage>
        <taxon>Bacteria</taxon>
        <taxon>Pseudomonadati</taxon>
        <taxon>Pseudomonadota</taxon>
        <taxon>Alphaproteobacteria</taxon>
        <taxon>Hyphomicrobiales</taxon>
        <taxon>Tepidamorphaceae</taxon>
        <taxon>Microbaculum</taxon>
    </lineage>
</organism>
<comment type="caution">
    <text evidence="6">The sequence shown here is derived from an EMBL/GenBank/DDBJ whole genome shotgun (WGS) entry which is preliminary data.</text>
</comment>
<keyword evidence="7" id="KW-1185">Reference proteome</keyword>
<evidence type="ECO:0000256" key="2">
    <source>
        <dbReference type="ARBA" id="ARBA00022679"/>
    </source>
</evidence>
<evidence type="ECO:0000256" key="5">
    <source>
        <dbReference type="SAM" id="MobiDB-lite"/>
    </source>
</evidence>
<evidence type="ECO:0000256" key="3">
    <source>
        <dbReference type="ARBA" id="ARBA00022801"/>
    </source>
</evidence>
<dbReference type="PANTHER" id="PTHR43199">
    <property type="entry name" value="GLUTATHIONE HYDROLASE"/>
    <property type="match status" value="1"/>
</dbReference>
<proteinExistence type="inferred from homology"/>
<protein>
    <submittedName>
        <fullName evidence="6">Gamma-glutamyltransferase</fullName>
        <ecNumber evidence="6">2.3.2.2</ecNumber>
    </submittedName>
</protein>
<evidence type="ECO:0000256" key="1">
    <source>
        <dbReference type="ARBA" id="ARBA00009381"/>
    </source>
</evidence>
<dbReference type="AlphaFoldDB" id="A0AAW5QXV9"/>
<reference evidence="6 7" key="1">
    <citation type="submission" date="2022-04" db="EMBL/GenBank/DDBJ databases">
        <authorList>
            <person name="Ye Y.-Q."/>
            <person name="Du Z.-J."/>
        </authorList>
    </citation>
    <scope>NUCLEOTIDE SEQUENCE [LARGE SCALE GENOMIC DNA]</scope>
    <source>
        <strain evidence="6 7">A6E488</strain>
    </source>
</reference>
<keyword evidence="3" id="KW-0378">Hydrolase</keyword>
<dbReference type="GO" id="GO:0103068">
    <property type="term" value="F:leukotriene C4 gamma-glutamyl transferase activity"/>
    <property type="evidence" value="ECO:0007669"/>
    <property type="project" value="UniProtKB-EC"/>
</dbReference>